<feature type="region of interest" description="Disordered" evidence="1">
    <location>
        <begin position="1"/>
        <end position="21"/>
    </location>
</feature>
<keyword evidence="3" id="KW-1185">Reference proteome</keyword>
<dbReference type="EMBL" id="JBFOLK010000013">
    <property type="protein sequence ID" value="KAL2465232.1"/>
    <property type="molecule type" value="Genomic_DNA"/>
</dbReference>
<evidence type="ECO:0000313" key="3">
    <source>
        <dbReference type="Proteomes" id="UP001604336"/>
    </source>
</evidence>
<dbReference type="AlphaFoldDB" id="A0ABD1PNM9"/>
<evidence type="ECO:0000256" key="1">
    <source>
        <dbReference type="SAM" id="MobiDB-lite"/>
    </source>
</evidence>
<feature type="compositionally biased region" description="Polar residues" evidence="1">
    <location>
        <begin position="1"/>
        <end position="19"/>
    </location>
</feature>
<organism evidence="2 3">
    <name type="scientific">Abeliophyllum distichum</name>
    <dbReference type="NCBI Taxonomy" id="126358"/>
    <lineage>
        <taxon>Eukaryota</taxon>
        <taxon>Viridiplantae</taxon>
        <taxon>Streptophyta</taxon>
        <taxon>Embryophyta</taxon>
        <taxon>Tracheophyta</taxon>
        <taxon>Spermatophyta</taxon>
        <taxon>Magnoliopsida</taxon>
        <taxon>eudicotyledons</taxon>
        <taxon>Gunneridae</taxon>
        <taxon>Pentapetalae</taxon>
        <taxon>asterids</taxon>
        <taxon>lamiids</taxon>
        <taxon>Lamiales</taxon>
        <taxon>Oleaceae</taxon>
        <taxon>Forsythieae</taxon>
        <taxon>Abeliophyllum</taxon>
    </lineage>
</organism>
<sequence>MQLNLFGASNSCPNNTESRPSLAATWVSNPTQNSSNLKPNNHDHIDSIRVQLHDRNNLVGTTSSMAGPGENEVLSASQKSHIHDKSSSMIINTAKMDAWPLFHASQAALDLSYPSNSIGELLTNDRKMNIVQVSRSTAWVSPLDLQHVQYENNNWFNGENVVSDPNHMYRLYSVVT</sequence>
<protein>
    <submittedName>
        <fullName evidence="2">Ethylene-responsive transcription factor RAP2-12-like</fullName>
    </submittedName>
</protein>
<name>A0ABD1PNM9_9LAMI</name>
<gene>
    <name evidence="2" type="ORF">Adt_41083</name>
</gene>
<reference evidence="3" key="1">
    <citation type="submission" date="2024-07" db="EMBL/GenBank/DDBJ databases">
        <title>Two chromosome-level genome assemblies of Korean endemic species Abeliophyllum distichum and Forsythia ovata (Oleaceae).</title>
        <authorList>
            <person name="Jang H."/>
        </authorList>
    </citation>
    <scope>NUCLEOTIDE SEQUENCE [LARGE SCALE GENOMIC DNA]</scope>
</reference>
<dbReference type="Proteomes" id="UP001604336">
    <property type="component" value="Unassembled WGS sequence"/>
</dbReference>
<proteinExistence type="predicted"/>
<comment type="caution">
    <text evidence="2">The sequence shown here is derived from an EMBL/GenBank/DDBJ whole genome shotgun (WGS) entry which is preliminary data.</text>
</comment>
<evidence type="ECO:0000313" key="2">
    <source>
        <dbReference type="EMBL" id="KAL2465232.1"/>
    </source>
</evidence>
<accession>A0ABD1PNM9</accession>